<dbReference type="InterPro" id="IPR036388">
    <property type="entry name" value="WH-like_DNA-bd_sf"/>
</dbReference>
<keyword evidence="6" id="KW-1185">Reference proteome</keyword>
<keyword evidence="1" id="KW-0805">Transcription regulation</keyword>
<keyword evidence="3" id="KW-0804">Transcription</keyword>
<name>A0A5J6G8N1_STRKN</name>
<protein>
    <submittedName>
        <fullName evidence="5">Helix-turn-helix transcriptional regulator</fullName>
    </submittedName>
</protein>
<dbReference type="PRINTS" id="PR00038">
    <property type="entry name" value="HTHLUXR"/>
</dbReference>
<gene>
    <name evidence="5" type="ORF">CP970_08770</name>
</gene>
<proteinExistence type="predicted"/>
<evidence type="ECO:0000256" key="1">
    <source>
        <dbReference type="ARBA" id="ARBA00023015"/>
    </source>
</evidence>
<dbReference type="InterPro" id="IPR027417">
    <property type="entry name" value="P-loop_NTPase"/>
</dbReference>
<dbReference type="PROSITE" id="PS50043">
    <property type="entry name" value="HTH_LUXR_2"/>
    <property type="match status" value="1"/>
</dbReference>
<dbReference type="OrthoDB" id="3178131at2"/>
<dbReference type="AlphaFoldDB" id="A0A5J6G8N1"/>
<reference evidence="5 6" key="1">
    <citation type="submission" date="2017-09" db="EMBL/GenBank/DDBJ databases">
        <authorList>
            <person name="Lee N."/>
            <person name="Cho B.-K."/>
        </authorList>
    </citation>
    <scope>NUCLEOTIDE SEQUENCE [LARGE SCALE GENOMIC DNA]</scope>
    <source>
        <strain evidence="5 6">ATCC 12853</strain>
    </source>
</reference>
<dbReference type="InterPro" id="IPR000792">
    <property type="entry name" value="Tscrpt_reg_LuxR_C"/>
</dbReference>
<organism evidence="5 6">
    <name type="scientific">Streptomyces kanamyceticus</name>
    <dbReference type="NCBI Taxonomy" id="1967"/>
    <lineage>
        <taxon>Bacteria</taxon>
        <taxon>Bacillati</taxon>
        <taxon>Actinomycetota</taxon>
        <taxon>Actinomycetes</taxon>
        <taxon>Kitasatosporales</taxon>
        <taxon>Streptomycetaceae</taxon>
        <taxon>Streptomyces</taxon>
    </lineage>
</organism>
<dbReference type="PANTHER" id="PTHR44688:SF16">
    <property type="entry name" value="DNA-BINDING TRANSCRIPTIONAL ACTIVATOR DEVR_DOSR"/>
    <property type="match status" value="1"/>
</dbReference>
<dbReference type="SMART" id="SM00421">
    <property type="entry name" value="HTH_LUXR"/>
    <property type="match status" value="1"/>
</dbReference>
<dbReference type="InterPro" id="IPR016032">
    <property type="entry name" value="Sig_transdc_resp-reg_C-effctor"/>
</dbReference>
<dbReference type="RefSeq" id="WP_055545346.1">
    <property type="nucleotide sequence ID" value="NZ_CP023699.1"/>
</dbReference>
<evidence type="ECO:0000313" key="6">
    <source>
        <dbReference type="Proteomes" id="UP000325529"/>
    </source>
</evidence>
<dbReference type="CDD" id="cd00267">
    <property type="entry name" value="ABC_ATPase"/>
    <property type="match status" value="1"/>
</dbReference>
<dbReference type="CDD" id="cd06170">
    <property type="entry name" value="LuxR_C_like"/>
    <property type="match status" value="1"/>
</dbReference>
<dbReference type="Gene3D" id="3.40.50.300">
    <property type="entry name" value="P-loop containing nucleotide triphosphate hydrolases"/>
    <property type="match status" value="1"/>
</dbReference>
<evidence type="ECO:0000256" key="2">
    <source>
        <dbReference type="ARBA" id="ARBA00023125"/>
    </source>
</evidence>
<dbReference type="Gene3D" id="1.10.10.10">
    <property type="entry name" value="Winged helix-like DNA-binding domain superfamily/Winged helix DNA-binding domain"/>
    <property type="match status" value="1"/>
</dbReference>
<dbReference type="GO" id="GO:0003677">
    <property type="term" value="F:DNA binding"/>
    <property type="evidence" value="ECO:0007669"/>
    <property type="project" value="UniProtKB-KW"/>
</dbReference>
<evidence type="ECO:0000256" key="3">
    <source>
        <dbReference type="ARBA" id="ARBA00023163"/>
    </source>
</evidence>
<dbReference type="SUPFAM" id="SSF52540">
    <property type="entry name" value="P-loop containing nucleoside triphosphate hydrolases"/>
    <property type="match status" value="1"/>
</dbReference>
<dbReference type="EMBL" id="CP023699">
    <property type="protein sequence ID" value="QEU90964.1"/>
    <property type="molecule type" value="Genomic_DNA"/>
</dbReference>
<keyword evidence="2" id="KW-0238">DNA-binding</keyword>
<dbReference type="Proteomes" id="UP000325529">
    <property type="component" value="Chromosome"/>
</dbReference>
<evidence type="ECO:0000259" key="4">
    <source>
        <dbReference type="PROSITE" id="PS50043"/>
    </source>
</evidence>
<dbReference type="PANTHER" id="PTHR44688">
    <property type="entry name" value="DNA-BINDING TRANSCRIPTIONAL ACTIVATOR DEVR_DOSR"/>
    <property type="match status" value="1"/>
</dbReference>
<dbReference type="KEGG" id="ska:CP970_08770"/>
<dbReference type="Pfam" id="PF13191">
    <property type="entry name" value="AAA_16"/>
    <property type="match status" value="1"/>
</dbReference>
<dbReference type="InterPro" id="IPR041664">
    <property type="entry name" value="AAA_16"/>
</dbReference>
<feature type="domain" description="HTH luxR-type" evidence="4">
    <location>
        <begin position="855"/>
        <end position="920"/>
    </location>
</feature>
<dbReference type="Pfam" id="PF00196">
    <property type="entry name" value="GerE"/>
    <property type="match status" value="1"/>
</dbReference>
<dbReference type="GO" id="GO:0006355">
    <property type="term" value="P:regulation of DNA-templated transcription"/>
    <property type="evidence" value="ECO:0007669"/>
    <property type="project" value="InterPro"/>
</dbReference>
<evidence type="ECO:0000313" key="5">
    <source>
        <dbReference type="EMBL" id="QEU90964.1"/>
    </source>
</evidence>
<dbReference type="SUPFAM" id="SSF46894">
    <property type="entry name" value="C-terminal effector domain of the bipartite response regulators"/>
    <property type="match status" value="1"/>
</dbReference>
<sequence>MILVERHIELHILKRMLDDCTLTGRKVALIAGPGGVGKTTLLTGFSEYAKDMGALVLSASGARSEQTHGLGVLRQIFRSFELSADYRERLEFTLAMQEVESQDPLLSTYAVDELTDVLLAAAEGRPLVLALDDMQYADSASLQTLLLMLRRFASRPVIAVFAEWRISNSTRPGALSECIKQPYCRYLNLSPFSLDGVIDRLRQQGLGEARARRIAPSFLAATGGSPLLLQALCQDRLSGPAAPDSEDADGVLADDAEIGVSVGAHFQVAIEACLHRWDPQLLEVARGLAALGGPASAAVLVRLLGGERRTVAETLSALTDTGLLRSGWFCHAAVPAAALSGLDGDTLAALYGRTALLLHQDGAVPSKVAERLVAAGGTPQQWSVGVLREAARQAMREGEPGRAAEFLEAAHGACGDARERAEILEALARVLWLVKPSAVTSLLVPLRSALDDGSLSGRGILLLSSSLAWQGGAEDAAAVLGHVDARQYECDLIGTAELMLVRQWLRWVSPLKPPLTGKGRADGAAWVGGSGGDEADDCESWSDLVKSAEQVLQSCRLADALPVVVLSALLTLAYDNRLDDAQRWCAMLKPEAEAHRAEAWVALLAVVESLVALRRGHLVDAERHARRALTVLPPHNWGAAVGLPLSCLVHATTAMGRTGEAEVLIKEALPEAHQNAFWLHFLHARGRFYVAINRPYAALGDLQECGSLLANSHLDCPSFLPWRSDLAEAWLLLQDPVSARAALEEQLMLACVEDARVHGRSLRIMAATLDLPDRAATLRDAVAALFKSGDQLELAIALADASDVELECGRFSEFRISALQAKRMAQFCGAEPLYWRLRKADAPEKRDDAPGNRRNPPGFTALSEAERKVAALAAQGRSNRDISRTLFITVSTVEQHLTKVYRKLRVSSRSSLPAELYLVGSPE</sequence>
<accession>A0A5J6G8N1</accession>